<dbReference type="EMBL" id="LLXI01000429">
    <property type="protein sequence ID" value="PKY46057.1"/>
    <property type="molecule type" value="Genomic_DNA"/>
</dbReference>
<dbReference type="Gene3D" id="3.30.710.10">
    <property type="entry name" value="Potassium Channel Kv1.1, Chain A"/>
    <property type="match status" value="1"/>
</dbReference>
<feature type="domain" description="BTB" evidence="2">
    <location>
        <begin position="20"/>
        <end position="88"/>
    </location>
</feature>
<name>A0A2I1GHF8_9GLOM</name>
<dbReference type="PANTHER" id="PTHR24410">
    <property type="entry name" value="HL07962P-RELATED"/>
    <property type="match status" value="1"/>
</dbReference>
<sequence length="552" mass="63178">MRGYSLEQDLRLLINNPRYSDIEILCGDETKLYGCRAILAARSEVFDKLLYNGMKESYEKQITFPTINSSGMEIILEYAYTGSIREESLIKDNIIEAFYAADYFQLPELQDFIMMILRNILKKNYAENYSPELLSKAVDSTPLSEENILLNLLVEAVATIPLNTIKFGRLSITALEYLLSCTHEKESSFATPEYEVFRYSAILAAKQVSNSVFKTLMKRLPTLEQIEQMENPIVQVNITDQQTIQTIAKELEPLVKFIDFRRIKGQLLVDIIEPLKIVPSEIILNIYRNNTKFTNSNLNYIRGIPLPIDSDYIWDESACGSNLVIEDNGRVVRNDFNTCQSVRAKLALEDKGIFEWDVVIERVCEYAWVGVCASEDFDYEIFAGVQSTGWVIGSRGYCHNSGNWVKNYCPKFGDDARITVHLNMNKRTCAFTVNGVKYPEIAEWNNLPSKLHPVVSLRYPGRFRIEPAHNKNEKARPSSSNKSVSKEEIEKFTSLNDNFSKRLPPQTSEKSPKPKKDKLSSDDSDEELDTNKKKRKKKKEQSHGDVESESDE</sequence>
<dbReference type="AlphaFoldDB" id="A0A2I1GHF8"/>
<dbReference type="InterPro" id="IPR051481">
    <property type="entry name" value="BTB-POZ/Galectin-3-binding"/>
</dbReference>
<evidence type="ECO:0000259" key="3">
    <source>
        <dbReference type="PROSITE" id="PS50188"/>
    </source>
</evidence>
<organism evidence="4 5">
    <name type="scientific">Rhizophagus irregularis</name>
    <dbReference type="NCBI Taxonomy" id="588596"/>
    <lineage>
        <taxon>Eukaryota</taxon>
        <taxon>Fungi</taxon>
        <taxon>Fungi incertae sedis</taxon>
        <taxon>Mucoromycota</taxon>
        <taxon>Glomeromycotina</taxon>
        <taxon>Glomeromycetes</taxon>
        <taxon>Glomerales</taxon>
        <taxon>Glomeraceae</taxon>
        <taxon>Rhizophagus</taxon>
    </lineage>
</organism>
<dbReference type="InterPro" id="IPR003877">
    <property type="entry name" value="SPRY_dom"/>
</dbReference>
<dbReference type="Pfam" id="PF00651">
    <property type="entry name" value="BTB"/>
    <property type="match status" value="1"/>
</dbReference>
<feature type="domain" description="B30.2/SPRY" evidence="3">
    <location>
        <begin position="291"/>
        <end position="474"/>
    </location>
</feature>
<evidence type="ECO:0000256" key="1">
    <source>
        <dbReference type="SAM" id="MobiDB-lite"/>
    </source>
</evidence>
<dbReference type="PROSITE" id="PS50097">
    <property type="entry name" value="BTB"/>
    <property type="match status" value="1"/>
</dbReference>
<comment type="caution">
    <text evidence="4">The sequence shown here is derived from an EMBL/GenBank/DDBJ whole genome shotgun (WGS) entry which is preliminary data.</text>
</comment>
<feature type="region of interest" description="Disordered" evidence="1">
    <location>
        <begin position="468"/>
        <end position="552"/>
    </location>
</feature>
<dbReference type="SUPFAM" id="SSF49899">
    <property type="entry name" value="Concanavalin A-like lectins/glucanases"/>
    <property type="match status" value="1"/>
</dbReference>
<accession>A0A2I1GHF8</accession>
<dbReference type="SMART" id="SM00225">
    <property type="entry name" value="BTB"/>
    <property type="match status" value="1"/>
</dbReference>
<dbReference type="InterPro" id="IPR011333">
    <property type="entry name" value="SKP1/BTB/POZ_sf"/>
</dbReference>
<evidence type="ECO:0000313" key="4">
    <source>
        <dbReference type="EMBL" id="PKY46057.1"/>
    </source>
</evidence>
<keyword evidence="5" id="KW-1185">Reference proteome</keyword>
<dbReference type="VEuPathDB" id="FungiDB:RhiirA1_426221"/>
<dbReference type="InterPro" id="IPR001870">
    <property type="entry name" value="B30.2/SPRY"/>
</dbReference>
<dbReference type="InterPro" id="IPR043136">
    <property type="entry name" value="B30.2/SPRY_sf"/>
</dbReference>
<feature type="compositionally biased region" description="Basic and acidic residues" evidence="1">
    <location>
        <begin position="510"/>
        <end position="521"/>
    </location>
</feature>
<proteinExistence type="predicted"/>
<dbReference type="Gene3D" id="2.60.120.920">
    <property type="match status" value="1"/>
</dbReference>
<dbReference type="SUPFAM" id="SSF54695">
    <property type="entry name" value="POZ domain"/>
    <property type="match status" value="1"/>
</dbReference>
<dbReference type="PROSITE" id="PS50188">
    <property type="entry name" value="B302_SPRY"/>
    <property type="match status" value="1"/>
</dbReference>
<dbReference type="InterPro" id="IPR013320">
    <property type="entry name" value="ConA-like_dom_sf"/>
</dbReference>
<protein>
    <submittedName>
        <fullName evidence="4">BTB-domain-containing protein</fullName>
    </submittedName>
</protein>
<dbReference type="Proteomes" id="UP000234323">
    <property type="component" value="Unassembled WGS sequence"/>
</dbReference>
<dbReference type="VEuPathDB" id="FungiDB:FUN_006671"/>
<reference evidence="4 5" key="1">
    <citation type="submission" date="2015-10" db="EMBL/GenBank/DDBJ databases">
        <title>Genome analyses suggest a sexual origin of heterokaryosis in a supposedly ancient asexual fungus.</title>
        <authorList>
            <person name="Ropars J."/>
            <person name="Sedzielewska K."/>
            <person name="Noel J."/>
            <person name="Charron P."/>
            <person name="Farinelli L."/>
            <person name="Marton T."/>
            <person name="Kruger M."/>
            <person name="Pelin A."/>
            <person name="Brachmann A."/>
            <person name="Corradi N."/>
        </authorList>
    </citation>
    <scope>NUCLEOTIDE SEQUENCE [LARGE SCALE GENOMIC DNA]</scope>
    <source>
        <strain evidence="4 5">A4</strain>
    </source>
</reference>
<dbReference type="InterPro" id="IPR000210">
    <property type="entry name" value="BTB/POZ_dom"/>
</dbReference>
<evidence type="ECO:0000313" key="5">
    <source>
        <dbReference type="Proteomes" id="UP000234323"/>
    </source>
</evidence>
<evidence type="ECO:0000259" key="2">
    <source>
        <dbReference type="PROSITE" id="PS50097"/>
    </source>
</evidence>
<dbReference type="Pfam" id="PF00622">
    <property type="entry name" value="SPRY"/>
    <property type="match status" value="1"/>
</dbReference>
<dbReference type="PANTHER" id="PTHR24410:SF23">
    <property type="entry name" value="BTB DOMAIN-CONTAINING PROTEIN-RELATED"/>
    <property type="match status" value="1"/>
</dbReference>
<gene>
    <name evidence="4" type="ORF">RhiirA4_543058</name>
</gene>
<dbReference type="VEuPathDB" id="FungiDB:RhiirFUN_010619"/>